<accession>A0A9P8IGI5</accession>
<feature type="region of interest" description="Disordered" evidence="1">
    <location>
        <begin position="369"/>
        <end position="420"/>
    </location>
</feature>
<evidence type="ECO:0000256" key="1">
    <source>
        <dbReference type="SAM" id="MobiDB-lite"/>
    </source>
</evidence>
<feature type="compositionally biased region" description="Polar residues" evidence="1">
    <location>
        <begin position="176"/>
        <end position="188"/>
    </location>
</feature>
<proteinExistence type="predicted"/>
<feature type="region of interest" description="Disordered" evidence="1">
    <location>
        <begin position="174"/>
        <end position="250"/>
    </location>
</feature>
<keyword evidence="2" id="KW-0472">Membrane</keyword>
<name>A0A9P8IGI5_9PEZI</name>
<feature type="non-terminal residue" evidence="3">
    <location>
        <position position="519"/>
    </location>
</feature>
<feature type="region of interest" description="Disordered" evidence="1">
    <location>
        <begin position="77"/>
        <end position="99"/>
    </location>
</feature>
<comment type="caution">
    <text evidence="3">The sequence shown here is derived from an EMBL/GenBank/DDBJ whole genome shotgun (WGS) entry which is preliminary data.</text>
</comment>
<protein>
    <submittedName>
        <fullName evidence="3">Uncharacterized protein</fullName>
    </submittedName>
</protein>
<sequence>MSVVAITLSVSIVVFVLLSLAIILCLRSRQRYLIDAYNRTNNEARLAQYPGTHAQITDQGRSDAIQGIALGEKTESLSSSYTLARPPRTPRKGEPPQWRGSLEWRRDLLSGHAVDGESAAAGMVPETTAEAFGLSPSRILSRGRPLKRAATFPAAQLTRRDPFLVPIIESPLPRSVSLTFPGSKTVGTTERGGTPSPAPTAQDPRHSSDTDKVISITEQPSRALDLEPLPDSPEEPKGSSSHTRGRPRTLEDCRSLASIIDLTMQVPATRSNGNNDDDDQRLQNKLSTLKGRSRSPPGMAPDSPVPPLPVKTRDHNSHRYRDILNTRGRSFLSWKSVPLPHCTGSFSSSSLHTTSSSILETAKYTASGQPDMIASSPHSYLPPSSPPNFASSPLSSHTSSGPSIFDSLATDRGTPPAAGLTLPSAVRLHKKQLSYGGANQDRVGRRGSGGLRQSVSCGARMLLGEGSRMSMVTLGRRGTAEDEKEGVGFQYHSSSSPGGGEEMLLNSPSGNNSNNDRRE</sequence>
<dbReference type="Proteomes" id="UP000750711">
    <property type="component" value="Unassembled WGS sequence"/>
</dbReference>
<evidence type="ECO:0000256" key="2">
    <source>
        <dbReference type="SAM" id="Phobius"/>
    </source>
</evidence>
<dbReference type="AlphaFoldDB" id="A0A9P8IGI5"/>
<gene>
    <name evidence="3" type="ORF">GP486_008133</name>
</gene>
<keyword evidence="2" id="KW-1133">Transmembrane helix</keyword>
<keyword evidence="4" id="KW-1185">Reference proteome</keyword>
<dbReference type="EMBL" id="JAGHQM010002802">
    <property type="protein sequence ID" value="KAH0548138.1"/>
    <property type="molecule type" value="Genomic_DNA"/>
</dbReference>
<feature type="region of interest" description="Disordered" evidence="1">
    <location>
        <begin position="475"/>
        <end position="519"/>
    </location>
</feature>
<evidence type="ECO:0000313" key="3">
    <source>
        <dbReference type="EMBL" id="KAH0548138.1"/>
    </source>
</evidence>
<evidence type="ECO:0000313" key="4">
    <source>
        <dbReference type="Proteomes" id="UP000750711"/>
    </source>
</evidence>
<reference evidence="3" key="1">
    <citation type="submission" date="2021-03" db="EMBL/GenBank/DDBJ databases">
        <title>Comparative genomics and phylogenomic investigation of the class Geoglossomycetes provide insights into ecological specialization and systematics.</title>
        <authorList>
            <person name="Melie T."/>
            <person name="Pirro S."/>
            <person name="Miller A.N."/>
            <person name="Quandt A."/>
        </authorList>
    </citation>
    <scope>NUCLEOTIDE SEQUENCE</scope>
    <source>
        <strain evidence="3">CAQ_001_2017</strain>
    </source>
</reference>
<feature type="transmembrane region" description="Helical" evidence="2">
    <location>
        <begin position="6"/>
        <end position="26"/>
    </location>
</feature>
<organism evidence="3 4">
    <name type="scientific">Trichoglossum hirsutum</name>
    <dbReference type="NCBI Taxonomy" id="265104"/>
    <lineage>
        <taxon>Eukaryota</taxon>
        <taxon>Fungi</taxon>
        <taxon>Dikarya</taxon>
        <taxon>Ascomycota</taxon>
        <taxon>Pezizomycotina</taxon>
        <taxon>Geoglossomycetes</taxon>
        <taxon>Geoglossales</taxon>
        <taxon>Geoglossaceae</taxon>
        <taxon>Trichoglossum</taxon>
    </lineage>
</organism>
<feature type="region of interest" description="Disordered" evidence="1">
    <location>
        <begin position="288"/>
        <end position="314"/>
    </location>
</feature>
<feature type="compositionally biased region" description="Low complexity" evidence="1">
    <location>
        <begin position="506"/>
        <end position="519"/>
    </location>
</feature>
<feature type="compositionally biased region" description="Low complexity" evidence="1">
    <location>
        <begin position="375"/>
        <end position="403"/>
    </location>
</feature>
<keyword evidence="2" id="KW-0812">Transmembrane</keyword>
<feature type="compositionally biased region" description="Basic and acidic residues" evidence="1">
    <location>
        <begin position="203"/>
        <end position="212"/>
    </location>
</feature>